<evidence type="ECO:0000256" key="3">
    <source>
        <dbReference type="ARBA" id="ARBA00022471"/>
    </source>
</evidence>
<dbReference type="PANTHER" id="PTHR31232:SF172">
    <property type="entry name" value="S-PROTEIN HOMOLOG"/>
    <property type="match status" value="1"/>
</dbReference>
<dbReference type="InterPro" id="IPR010264">
    <property type="entry name" value="Self-incomp_S1"/>
</dbReference>
<keyword evidence="5" id="KW-0732">Signal</keyword>
<dbReference type="Proteomes" id="UP001642260">
    <property type="component" value="Unassembled WGS sequence"/>
</dbReference>
<comment type="subcellular location">
    <subcellularLocation>
        <location evidence="1 6">Secreted</location>
    </subcellularLocation>
</comment>
<gene>
    <name evidence="7" type="ORF">ERUC_LOCUS21362</name>
</gene>
<comment type="caution">
    <text evidence="7">The sequence shown here is derived from an EMBL/GenBank/DDBJ whole genome shotgun (WGS) entry which is preliminary data.</text>
</comment>
<reference evidence="7 8" key="1">
    <citation type="submission" date="2022-03" db="EMBL/GenBank/DDBJ databases">
        <authorList>
            <person name="Macdonald S."/>
            <person name="Ahmed S."/>
            <person name="Newling K."/>
        </authorList>
    </citation>
    <scope>NUCLEOTIDE SEQUENCE [LARGE SCALE GENOMIC DNA]</scope>
</reference>
<accession>A0ABC8KDH3</accession>
<keyword evidence="3 6" id="KW-0713">Self-incompatibility</keyword>
<sequence>MYIALSEALPPVKDCICTLEIQNKLGFGQILDYKCGKIVNSRPHGFLKFNEKFRTRFISVVSNTWICWLSKGPKSDSYGYELKINLPALKPPCNNELHKWIAKNDGIYFERDGKNPKLVEIQNKLGFGQILAYKCGKIVNSRPHGFLKFNEKFRTGFISKGVVSNTWICGLSKGPKTDSYAYELKINLPALKPPCNNELHKWIAKNDGIYFERDAKNPKLVDPRNPSSQFFPFSRRNPSTVGTLIHDPFPDQPLVRRSQFLESDQQNPDHEKFLDNLIRFAI</sequence>
<evidence type="ECO:0000256" key="2">
    <source>
        <dbReference type="ARBA" id="ARBA00005581"/>
    </source>
</evidence>
<proteinExistence type="inferred from homology"/>
<evidence type="ECO:0000256" key="6">
    <source>
        <dbReference type="RuleBase" id="RU367044"/>
    </source>
</evidence>
<protein>
    <recommendedName>
        <fullName evidence="6">S-protein homolog</fullName>
    </recommendedName>
</protein>
<dbReference type="Pfam" id="PF05938">
    <property type="entry name" value="Self-incomp_S1"/>
    <property type="match status" value="2"/>
</dbReference>
<dbReference type="GO" id="GO:0005576">
    <property type="term" value="C:extracellular region"/>
    <property type="evidence" value="ECO:0007669"/>
    <property type="project" value="UniProtKB-SubCell"/>
</dbReference>
<dbReference type="PANTHER" id="PTHR31232">
    <property type="match status" value="1"/>
</dbReference>
<dbReference type="EMBL" id="CAKOAT010209600">
    <property type="protein sequence ID" value="CAH8355607.1"/>
    <property type="molecule type" value="Genomic_DNA"/>
</dbReference>
<evidence type="ECO:0000313" key="7">
    <source>
        <dbReference type="EMBL" id="CAH8355607.1"/>
    </source>
</evidence>
<evidence type="ECO:0000256" key="1">
    <source>
        <dbReference type="ARBA" id="ARBA00004613"/>
    </source>
</evidence>
<evidence type="ECO:0000256" key="4">
    <source>
        <dbReference type="ARBA" id="ARBA00022525"/>
    </source>
</evidence>
<dbReference type="GO" id="GO:0060320">
    <property type="term" value="P:rejection of self pollen"/>
    <property type="evidence" value="ECO:0007669"/>
    <property type="project" value="UniProtKB-KW"/>
</dbReference>
<keyword evidence="8" id="KW-1185">Reference proteome</keyword>
<name>A0ABC8KDH3_ERUVS</name>
<evidence type="ECO:0000256" key="5">
    <source>
        <dbReference type="ARBA" id="ARBA00022729"/>
    </source>
</evidence>
<organism evidence="7 8">
    <name type="scientific">Eruca vesicaria subsp. sativa</name>
    <name type="common">Garden rocket</name>
    <name type="synonym">Eruca sativa</name>
    <dbReference type="NCBI Taxonomy" id="29727"/>
    <lineage>
        <taxon>Eukaryota</taxon>
        <taxon>Viridiplantae</taxon>
        <taxon>Streptophyta</taxon>
        <taxon>Embryophyta</taxon>
        <taxon>Tracheophyta</taxon>
        <taxon>Spermatophyta</taxon>
        <taxon>Magnoliopsida</taxon>
        <taxon>eudicotyledons</taxon>
        <taxon>Gunneridae</taxon>
        <taxon>Pentapetalae</taxon>
        <taxon>rosids</taxon>
        <taxon>malvids</taxon>
        <taxon>Brassicales</taxon>
        <taxon>Brassicaceae</taxon>
        <taxon>Brassiceae</taxon>
        <taxon>Eruca</taxon>
    </lineage>
</organism>
<dbReference type="AlphaFoldDB" id="A0ABC8KDH3"/>
<keyword evidence="4 6" id="KW-0964">Secreted</keyword>
<comment type="similarity">
    <text evidence="2 6">Belongs to the plant self-incompatibility (S1) protein family.</text>
</comment>
<evidence type="ECO:0000313" key="8">
    <source>
        <dbReference type="Proteomes" id="UP001642260"/>
    </source>
</evidence>